<comment type="caution">
    <text evidence="5">The sequence shown here is derived from an EMBL/GenBank/DDBJ whole genome shotgun (WGS) entry which is preliminary data.</text>
</comment>
<dbReference type="Gene3D" id="3.40.630.40">
    <property type="entry name" value="Zn-dependent exopeptidases"/>
    <property type="match status" value="1"/>
</dbReference>
<dbReference type="InterPro" id="IPR012548">
    <property type="entry name" value="MATCAP"/>
</dbReference>
<evidence type="ECO:0000313" key="6">
    <source>
        <dbReference type="Proteomes" id="UP001185092"/>
    </source>
</evidence>
<dbReference type="GO" id="GO:0008237">
    <property type="term" value="F:metallopeptidase activity"/>
    <property type="evidence" value="ECO:0007669"/>
    <property type="project" value="UniProtKB-KW"/>
</dbReference>
<dbReference type="RefSeq" id="WP_309937310.1">
    <property type="nucleotide sequence ID" value="NZ_AP025305.1"/>
</dbReference>
<keyword evidence="2" id="KW-0645">Protease</keyword>
<comment type="cofactor">
    <cofactor evidence="1">
        <name>Zn(2+)</name>
        <dbReference type="ChEBI" id="CHEBI:29105"/>
    </cofactor>
</comment>
<name>A0AAE3XKY9_9BACT</name>
<dbReference type="NCBIfam" id="TIGR02421">
    <property type="entry name" value="QEGLA"/>
    <property type="match status" value="1"/>
</dbReference>
<dbReference type="EMBL" id="JAVDQD010000001">
    <property type="protein sequence ID" value="MDR6237840.1"/>
    <property type="molecule type" value="Genomic_DNA"/>
</dbReference>
<proteinExistence type="predicted"/>
<keyword evidence="4" id="KW-0482">Metalloprotease</keyword>
<evidence type="ECO:0000256" key="3">
    <source>
        <dbReference type="ARBA" id="ARBA00022801"/>
    </source>
</evidence>
<keyword evidence="3" id="KW-0378">Hydrolase</keyword>
<dbReference type="PANTHER" id="PTHR31817">
    <property type="match status" value="1"/>
</dbReference>
<dbReference type="GO" id="GO:0006508">
    <property type="term" value="P:proteolysis"/>
    <property type="evidence" value="ECO:0007669"/>
    <property type="project" value="UniProtKB-KW"/>
</dbReference>
<gene>
    <name evidence="5" type="ORF">HNQ88_000816</name>
</gene>
<dbReference type="Pfam" id="PF05013">
    <property type="entry name" value="FGase"/>
    <property type="match status" value="1"/>
</dbReference>
<dbReference type="SMART" id="SM01154">
    <property type="entry name" value="DUF1704"/>
    <property type="match status" value="1"/>
</dbReference>
<dbReference type="AlphaFoldDB" id="A0AAE3XKY9"/>
<dbReference type="InterPro" id="IPR007709">
    <property type="entry name" value="N-FG_amidohydro"/>
</dbReference>
<dbReference type="GO" id="GO:0080164">
    <property type="term" value="P:regulation of nitric oxide metabolic process"/>
    <property type="evidence" value="ECO:0007669"/>
    <property type="project" value="TreeGrafter"/>
</dbReference>
<evidence type="ECO:0000256" key="1">
    <source>
        <dbReference type="ARBA" id="ARBA00001947"/>
    </source>
</evidence>
<dbReference type="PANTHER" id="PTHR31817:SF0">
    <property type="entry name" value="CHROMOSOME UNDETERMINED SCAFFOLD_67, WHOLE GENOME SHOTGUN SEQUENCE"/>
    <property type="match status" value="1"/>
</dbReference>
<sequence>MLYLTTDQIIELIQGEDVFEANCEDSFSIKIQEYAPFICAAIHNGHNLRKELEDKILLSDTERLYEESPYTQDFIQSLPITIIGNDSRYEYDLNRPEDKCIHNIAWGKQIWKEEPSIADRNTSLEKHRSFYKVVHALVQKLEQKFKAVIIYDIHSYNYKRHSETYLFNIGIENIDIRKYNRQLSQWKEELLKIKINGQKAEVSVNHIFHGRGYLLKYIQDNFDNTLVLATEVKKIYMDELTGQKYPLIIKSLAKELKKAIINNTQKYINELSNINIKKKGKLLHGDLQPELKKIDNALQKYASRFQLLNYVNPLNLASAKKKFFKSKFSVNPEFRYKPLTIDPFKFKSDVYSLKIDAIEDIHLRQLYIDIIGSYSDKADLLSSLGTNKFLYNSMRYFGEPTDKDIDNAKFLLYCQELPEFEDEPLLELSEIKEKFIEEGNHYGFSFKIIESSTIPSDALVMNAKKTLVLKKGARFKPSRLTALANHEIGVHMVTTMNGQEQPLKLLKLGLPRNTYTQEGLAVMSEMLSGSLTINRLKTLGLRVLAVKSLVNGNDFKTTFQYLYETYKVDPEHLFNLVTRIYRGGGFTKDYLYLSGFRNILELHKKGVKLDNLFLGKTSVNYLATLNEMVDRGILNPPSHIPKAFKEPVTTSPVLEYLTNSLI</sequence>
<dbReference type="SUPFAM" id="SSF53187">
    <property type="entry name" value="Zn-dependent exopeptidases"/>
    <property type="match status" value="1"/>
</dbReference>
<evidence type="ECO:0000256" key="4">
    <source>
        <dbReference type="ARBA" id="ARBA00023049"/>
    </source>
</evidence>
<dbReference type="Pfam" id="PF08014">
    <property type="entry name" value="MATCAP"/>
    <property type="match status" value="1"/>
</dbReference>
<dbReference type="Proteomes" id="UP001185092">
    <property type="component" value="Unassembled WGS sequence"/>
</dbReference>
<reference evidence="5" key="1">
    <citation type="submission" date="2023-07" db="EMBL/GenBank/DDBJ databases">
        <title>Genomic Encyclopedia of Type Strains, Phase IV (KMG-IV): sequencing the most valuable type-strain genomes for metagenomic binning, comparative biology and taxonomic classification.</title>
        <authorList>
            <person name="Goeker M."/>
        </authorList>
    </citation>
    <scope>NUCLEOTIDE SEQUENCE</scope>
    <source>
        <strain evidence="5">DSM 26174</strain>
    </source>
</reference>
<evidence type="ECO:0000256" key="2">
    <source>
        <dbReference type="ARBA" id="ARBA00022670"/>
    </source>
</evidence>
<accession>A0AAE3XKY9</accession>
<dbReference type="InterPro" id="IPR012656">
    <property type="entry name" value="CHP02421_QEGLA"/>
</dbReference>
<organism evidence="5 6">
    <name type="scientific">Aureibacter tunicatorum</name>
    <dbReference type="NCBI Taxonomy" id="866807"/>
    <lineage>
        <taxon>Bacteria</taxon>
        <taxon>Pseudomonadati</taxon>
        <taxon>Bacteroidota</taxon>
        <taxon>Cytophagia</taxon>
        <taxon>Cytophagales</taxon>
        <taxon>Persicobacteraceae</taxon>
        <taxon>Aureibacter</taxon>
    </lineage>
</organism>
<protein>
    <submittedName>
        <fullName evidence="5">Uncharacterized protein (TIGR02421 family)</fullName>
    </submittedName>
</protein>
<evidence type="ECO:0000313" key="5">
    <source>
        <dbReference type="EMBL" id="MDR6237840.1"/>
    </source>
</evidence>
<keyword evidence="6" id="KW-1185">Reference proteome</keyword>